<feature type="region of interest" description="Disordered" evidence="1">
    <location>
        <begin position="1"/>
        <end position="21"/>
    </location>
</feature>
<protein>
    <submittedName>
        <fullName evidence="2">Uncharacterized protein</fullName>
    </submittedName>
</protein>
<dbReference type="Proteomes" id="UP000319908">
    <property type="component" value="Unassembled WGS sequence"/>
</dbReference>
<organism evidence="2 3">
    <name type="scientific">Allorhodopirellula heiligendammensis</name>
    <dbReference type="NCBI Taxonomy" id="2714739"/>
    <lineage>
        <taxon>Bacteria</taxon>
        <taxon>Pseudomonadati</taxon>
        <taxon>Planctomycetota</taxon>
        <taxon>Planctomycetia</taxon>
        <taxon>Pirellulales</taxon>
        <taxon>Pirellulaceae</taxon>
        <taxon>Allorhodopirellula</taxon>
    </lineage>
</organism>
<evidence type="ECO:0000256" key="1">
    <source>
        <dbReference type="SAM" id="MobiDB-lite"/>
    </source>
</evidence>
<keyword evidence="3" id="KW-1185">Reference proteome</keyword>
<evidence type="ECO:0000313" key="2">
    <source>
        <dbReference type="EMBL" id="TWU10594.1"/>
    </source>
</evidence>
<proteinExistence type="predicted"/>
<feature type="compositionally biased region" description="Basic and acidic residues" evidence="1">
    <location>
        <begin position="8"/>
        <end position="17"/>
    </location>
</feature>
<comment type="caution">
    <text evidence="2">The sequence shown here is derived from an EMBL/GenBank/DDBJ whole genome shotgun (WGS) entry which is preliminary data.</text>
</comment>
<sequence length="75" mass="8706">MAVSQGILDEKPQRVHPDPSNIRQRLRSGWQAGWNITVMVPERICTLNQVSLEIWGICLRDPLRPNIKTKFHTCR</sequence>
<name>A0A5C6BJH8_9BACT</name>
<dbReference type="EMBL" id="SJPU01000003">
    <property type="protein sequence ID" value="TWU10594.1"/>
    <property type="molecule type" value="Genomic_DNA"/>
</dbReference>
<evidence type="ECO:0000313" key="3">
    <source>
        <dbReference type="Proteomes" id="UP000319908"/>
    </source>
</evidence>
<reference evidence="2 3" key="1">
    <citation type="journal article" date="2020" name="Antonie Van Leeuwenhoek">
        <title>Rhodopirellula heiligendammensis sp. nov., Rhodopirellula pilleata sp. nov., and Rhodopirellula solitaria sp. nov. isolated from natural or artificial marine surfaces in Northern Germany and California, USA, and emended description of the genus Rhodopirellula.</title>
        <authorList>
            <person name="Kallscheuer N."/>
            <person name="Wiegand S."/>
            <person name="Jogler M."/>
            <person name="Boedeker C."/>
            <person name="Peeters S.H."/>
            <person name="Rast P."/>
            <person name="Heuer A."/>
            <person name="Jetten M.S.M."/>
            <person name="Rohde M."/>
            <person name="Jogler C."/>
        </authorList>
    </citation>
    <scope>NUCLEOTIDE SEQUENCE [LARGE SCALE GENOMIC DNA]</scope>
    <source>
        <strain evidence="2 3">Poly21</strain>
    </source>
</reference>
<gene>
    <name evidence="2" type="ORF">Poly21_44990</name>
</gene>
<accession>A0A5C6BJH8</accession>
<dbReference type="AlphaFoldDB" id="A0A5C6BJH8"/>